<dbReference type="GO" id="GO:0005506">
    <property type="term" value="F:iron ion binding"/>
    <property type="evidence" value="ECO:0007669"/>
    <property type="project" value="InterPro"/>
</dbReference>
<dbReference type="CDD" id="cd11056">
    <property type="entry name" value="CYP6-like"/>
    <property type="match status" value="1"/>
</dbReference>
<dbReference type="PRINTS" id="PR00385">
    <property type="entry name" value="P450"/>
</dbReference>
<comment type="function">
    <text evidence="2">May be involved in the metabolism of insect hormones and in the breakdown of synthetic insecticides.</text>
</comment>
<keyword evidence="11 14" id="KW-0408">Iron</keyword>
<evidence type="ECO:0000256" key="1">
    <source>
        <dbReference type="ARBA" id="ARBA00001971"/>
    </source>
</evidence>
<dbReference type="InterPro" id="IPR050476">
    <property type="entry name" value="Insect_CytP450_Detox"/>
</dbReference>
<gene>
    <name evidence="18" type="primary">LOC115626301</name>
</gene>
<dbReference type="GO" id="GO:0004497">
    <property type="term" value="F:monooxygenase activity"/>
    <property type="evidence" value="ECO:0007669"/>
    <property type="project" value="UniProtKB-KW"/>
</dbReference>
<evidence type="ECO:0000256" key="8">
    <source>
        <dbReference type="ARBA" id="ARBA00022824"/>
    </source>
</evidence>
<evidence type="ECO:0000256" key="13">
    <source>
        <dbReference type="ARBA" id="ARBA00023136"/>
    </source>
</evidence>
<evidence type="ECO:0000256" key="11">
    <source>
        <dbReference type="ARBA" id="ARBA00023004"/>
    </source>
</evidence>
<feature type="transmembrane region" description="Helical" evidence="16">
    <location>
        <begin position="220"/>
        <end position="239"/>
    </location>
</feature>
<evidence type="ECO:0000256" key="3">
    <source>
        <dbReference type="ARBA" id="ARBA00004174"/>
    </source>
</evidence>
<evidence type="ECO:0000256" key="5">
    <source>
        <dbReference type="ARBA" id="ARBA00010617"/>
    </source>
</evidence>
<keyword evidence="8" id="KW-0256">Endoplasmic reticulum</keyword>
<protein>
    <submittedName>
        <fullName evidence="18">Probable cytochrome P450 28a5</fullName>
    </submittedName>
</protein>
<dbReference type="GO" id="GO:0020037">
    <property type="term" value="F:heme binding"/>
    <property type="evidence" value="ECO:0007669"/>
    <property type="project" value="InterPro"/>
</dbReference>
<dbReference type="PROSITE" id="PS00086">
    <property type="entry name" value="CYTOCHROME_P450"/>
    <property type="match status" value="1"/>
</dbReference>
<dbReference type="Gene3D" id="1.10.630.10">
    <property type="entry name" value="Cytochrome P450"/>
    <property type="match status" value="1"/>
</dbReference>
<evidence type="ECO:0000313" key="17">
    <source>
        <dbReference type="Proteomes" id="UP000504634"/>
    </source>
</evidence>
<dbReference type="Proteomes" id="UP000504634">
    <property type="component" value="Unplaced"/>
</dbReference>
<keyword evidence="16" id="KW-0812">Transmembrane</keyword>
<comment type="cofactor">
    <cofactor evidence="1 14">
        <name>heme</name>
        <dbReference type="ChEBI" id="CHEBI:30413"/>
    </cofactor>
</comment>
<evidence type="ECO:0000256" key="2">
    <source>
        <dbReference type="ARBA" id="ARBA00003690"/>
    </source>
</evidence>
<dbReference type="GO" id="GO:0005789">
    <property type="term" value="C:endoplasmic reticulum membrane"/>
    <property type="evidence" value="ECO:0007669"/>
    <property type="project" value="UniProtKB-SubCell"/>
</dbReference>
<keyword evidence="17" id="KW-1185">Reference proteome</keyword>
<evidence type="ECO:0000256" key="15">
    <source>
        <dbReference type="RuleBase" id="RU000461"/>
    </source>
</evidence>
<evidence type="ECO:0000313" key="18">
    <source>
        <dbReference type="RefSeq" id="XP_030377489.1"/>
    </source>
</evidence>
<evidence type="ECO:0000256" key="6">
    <source>
        <dbReference type="ARBA" id="ARBA00022617"/>
    </source>
</evidence>
<keyword evidence="6 14" id="KW-0349">Heme</keyword>
<dbReference type="InterPro" id="IPR017972">
    <property type="entry name" value="Cyt_P450_CS"/>
</dbReference>
<dbReference type="InterPro" id="IPR001128">
    <property type="entry name" value="Cyt_P450"/>
</dbReference>
<keyword evidence="9" id="KW-0492">Microsome</keyword>
<evidence type="ECO:0000256" key="12">
    <source>
        <dbReference type="ARBA" id="ARBA00023033"/>
    </source>
</evidence>
<dbReference type="AlphaFoldDB" id="A0A6J2TN74"/>
<dbReference type="Pfam" id="PF00067">
    <property type="entry name" value="p450"/>
    <property type="match status" value="1"/>
</dbReference>
<comment type="similarity">
    <text evidence="5 15">Belongs to the cytochrome P450 family.</text>
</comment>
<evidence type="ECO:0000256" key="9">
    <source>
        <dbReference type="ARBA" id="ARBA00022848"/>
    </source>
</evidence>
<accession>A0A6J2TN74</accession>
<feature type="binding site" description="axial binding residue" evidence="14">
    <location>
        <position position="453"/>
    </location>
    <ligand>
        <name>heme</name>
        <dbReference type="ChEBI" id="CHEBI:30413"/>
    </ligand>
    <ligandPart>
        <name>Fe</name>
        <dbReference type="ChEBI" id="CHEBI:18248"/>
    </ligandPart>
</feature>
<reference evidence="18" key="1">
    <citation type="submission" date="2025-08" db="UniProtKB">
        <authorList>
            <consortium name="RefSeq"/>
        </authorList>
    </citation>
    <scope>IDENTIFICATION</scope>
    <source>
        <strain evidence="18">11010-0011.00</strain>
        <tissue evidence="18">Whole body</tissue>
    </source>
</reference>
<dbReference type="OrthoDB" id="2789670at2759"/>
<dbReference type="PRINTS" id="PR00463">
    <property type="entry name" value="EP450I"/>
</dbReference>
<sequence>MLFLTIGLVLLLAALVYIYMTWGFNHWQKRGVPGPKPKAFTGNYPNLYTMKRHAIYDIQDIYRDYKQDYDAVGIFGGRAPQLLILSPQLARRVFVTDFKHFHDNEISKMVDEESDFIFANNPFSLVGEVWKERRADVTPGLTMGRIKTVYPVTNKVCKQLSDFIKKQTRIEGSNGVEAKDISLRFTSEMVTDCVLGLSAQSFSDTPTPIMANVKNLFDQSWQFIVYFVLLSLFPALLYIKRLRFIPKSVEHFFVDLMQNAIDTRRKQQEEGGKHFQRVDFLDYIIQLANKRQLNTRQLTAHTMTFLLDGFETTAGILAHLLLFLGRDERVQQKLREEVTAHLESGQDVINFDKLHELPYLDACIQETIRHFPPGHMSNKLCTEPLEIPNKNGPNFVIEKGTTIIVPHYCYMHDEEHFSNPAAFEPERFMETDAVKIYRERGVFMAFGDGPRVCIGMRFAMAQIKAAVVEVITHFNITANAKTRKDNLLDRLFFLARLDGGIWLNFEERK</sequence>
<dbReference type="SUPFAM" id="SSF48264">
    <property type="entry name" value="Cytochrome P450"/>
    <property type="match status" value="1"/>
</dbReference>
<name>A0A6J2TN74_DROLE</name>
<organism evidence="17 18">
    <name type="scientific">Drosophila lebanonensis</name>
    <name type="common">Fruit fly</name>
    <name type="synonym">Scaptodrosophila lebanonensis</name>
    <dbReference type="NCBI Taxonomy" id="7225"/>
    <lineage>
        <taxon>Eukaryota</taxon>
        <taxon>Metazoa</taxon>
        <taxon>Ecdysozoa</taxon>
        <taxon>Arthropoda</taxon>
        <taxon>Hexapoda</taxon>
        <taxon>Insecta</taxon>
        <taxon>Pterygota</taxon>
        <taxon>Neoptera</taxon>
        <taxon>Endopterygota</taxon>
        <taxon>Diptera</taxon>
        <taxon>Brachycera</taxon>
        <taxon>Muscomorpha</taxon>
        <taxon>Ephydroidea</taxon>
        <taxon>Drosophilidae</taxon>
        <taxon>Scaptodrosophila</taxon>
    </lineage>
</organism>
<dbReference type="FunFam" id="1.10.630.10:FF:000182">
    <property type="entry name" value="Cytochrome P450 3A4"/>
    <property type="match status" value="1"/>
</dbReference>
<keyword evidence="10 15" id="KW-0560">Oxidoreductase</keyword>
<dbReference type="CTD" id="34817"/>
<dbReference type="PANTHER" id="PTHR24292">
    <property type="entry name" value="CYTOCHROME P450"/>
    <property type="match status" value="1"/>
</dbReference>
<proteinExistence type="inferred from homology"/>
<evidence type="ECO:0000256" key="14">
    <source>
        <dbReference type="PIRSR" id="PIRSR602401-1"/>
    </source>
</evidence>
<evidence type="ECO:0000256" key="7">
    <source>
        <dbReference type="ARBA" id="ARBA00022723"/>
    </source>
</evidence>
<dbReference type="InterPro" id="IPR036396">
    <property type="entry name" value="Cyt_P450_sf"/>
</dbReference>
<keyword evidence="12 15" id="KW-0503">Monooxygenase</keyword>
<keyword evidence="7 14" id="KW-0479">Metal-binding</keyword>
<comment type="subcellular location">
    <subcellularLocation>
        <location evidence="4">Endoplasmic reticulum membrane</location>
        <topology evidence="4">Peripheral membrane protein</topology>
    </subcellularLocation>
    <subcellularLocation>
        <location evidence="3">Microsome membrane</location>
        <topology evidence="3">Peripheral membrane protein</topology>
    </subcellularLocation>
</comment>
<keyword evidence="16" id="KW-1133">Transmembrane helix</keyword>
<dbReference type="GO" id="GO:0016705">
    <property type="term" value="F:oxidoreductase activity, acting on paired donors, with incorporation or reduction of molecular oxygen"/>
    <property type="evidence" value="ECO:0007669"/>
    <property type="project" value="InterPro"/>
</dbReference>
<dbReference type="InterPro" id="IPR002401">
    <property type="entry name" value="Cyt_P450_E_grp-I"/>
</dbReference>
<evidence type="ECO:0000256" key="10">
    <source>
        <dbReference type="ARBA" id="ARBA00023002"/>
    </source>
</evidence>
<keyword evidence="13 16" id="KW-0472">Membrane</keyword>
<dbReference type="RefSeq" id="XP_030377489.1">
    <property type="nucleotide sequence ID" value="XM_030521629.1"/>
</dbReference>
<evidence type="ECO:0000256" key="4">
    <source>
        <dbReference type="ARBA" id="ARBA00004406"/>
    </source>
</evidence>
<evidence type="ECO:0000256" key="16">
    <source>
        <dbReference type="SAM" id="Phobius"/>
    </source>
</evidence>
<dbReference type="GeneID" id="115626301"/>
<dbReference type="PANTHER" id="PTHR24292:SF84">
    <property type="entry name" value="CYTOCHROME P450 28A5-RELATED"/>
    <property type="match status" value="1"/>
</dbReference>